<dbReference type="EMBL" id="NJES01000280">
    <property type="protein sequence ID" value="PHH74343.1"/>
    <property type="molecule type" value="Genomic_DNA"/>
</dbReference>
<organism evidence="6 7">
    <name type="scientific">Ophiocordyceps camponoti-rufipedis</name>
    <dbReference type="NCBI Taxonomy" id="2004952"/>
    <lineage>
        <taxon>Eukaryota</taxon>
        <taxon>Fungi</taxon>
        <taxon>Dikarya</taxon>
        <taxon>Ascomycota</taxon>
        <taxon>Pezizomycotina</taxon>
        <taxon>Sordariomycetes</taxon>
        <taxon>Hypocreomycetidae</taxon>
        <taxon>Hypocreales</taxon>
        <taxon>Ophiocordycipitaceae</taxon>
        <taxon>Ophiocordyceps</taxon>
    </lineage>
</organism>
<evidence type="ECO:0000313" key="7">
    <source>
        <dbReference type="Proteomes" id="UP000226431"/>
    </source>
</evidence>
<dbReference type="OrthoDB" id="439943at2759"/>
<protein>
    <submittedName>
        <fullName evidence="6">Uncharacterized protein</fullName>
    </submittedName>
</protein>
<dbReference type="STRING" id="2004952.A0A2C5Z3A5"/>
<dbReference type="GO" id="GO:0005794">
    <property type="term" value="C:Golgi apparatus"/>
    <property type="evidence" value="ECO:0007669"/>
    <property type="project" value="TreeGrafter"/>
</dbReference>
<evidence type="ECO:0000256" key="2">
    <source>
        <dbReference type="ARBA" id="ARBA00022676"/>
    </source>
</evidence>
<evidence type="ECO:0000256" key="3">
    <source>
        <dbReference type="ARBA" id="ARBA00022679"/>
    </source>
</evidence>
<dbReference type="SUPFAM" id="SSF53448">
    <property type="entry name" value="Nucleotide-diphospho-sugar transferases"/>
    <property type="match status" value="1"/>
</dbReference>
<dbReference type="InterPro" id="IPR029044">
    <property type="entry name" value="Nucleotide-diphossugar_trans"/>
</dbReference>
<dbReference type="GO" id="GO:0000032">
    <property type="term" value="P:cell wall mannoprotein biosynthetic process"/>
    <property type="evidence" value="ECO:0007669"/>
    <property type="project" value="TreeGrafter"/>
</dbReference>
<dbReference type="Gene3D" id="3.90.550.10">
    <property type="entry name" value="Spore Coat Polysaccharide Biosynthesis Protein SpsA, Chain A"/>
    <property type="match status" value="1"/>
</dbReference>
<sequence length="292" mass="33155">MPLLLRWRQPSWLRWRLLLGIALLVIFDVWMHRRRLAMARPASNLYSPFHVGFQEQPFLNDQPWESDFVAAATEALAEDGSGATASLETISPEMCGYPDWIDRSKARSRMLAFQRQGVRYAGDEIHHHKRRSQSGFSYTHAPFVEMNRHRNRHDYAMALWRDEATAPSLFHKLSRYKTERRLPGSALWTAMMSPTLSPLGYVHDTLHKLVPTVHGQLDEPDRGSWDVVAAVPTGPGRYGEPASTASHQEDRHMSQSQFERGDNVIVEAFRLVSAGLEARGGLAGFIQGSPFH</sequence>
<evidence type="ECO:0000256" key="4">
    <source>
        <dbReference type="SAM" id="MobiDB-lite"/>
    </source>
</evidence>
<dbReference type="PANTHER" id="PTHR31121">
    <property type="entry name" value="ALPHA-1,2 MANNOSYLTRANSFERASE KTR1"/>
    <property type="match status" value="1"/>
</dbReference>
<dbReference type="InterPro" id="IPR002685">
    <property type="entry name" value="Glyco_trans_15"/>
</dbReference>
<dbReference type="GO" id="GO:0000026">
    <property type="term" value="F:alpha-1,2-mannosyltransferase activity"/>
    <property type="evidence" value="ECO:0007669"/>
    <property type="project" value="TreeGrafter"/>
</dbReference>
<keyword evidence="5" id="KW-0472">Membrane</keyword>
<comment type="caution">
    <text evidence="6">The sequence shown here is derived from an EMBL/GenBank/DDBJ whole genome shotgun (WGS) entry which is preliminary data.</text>
</comment>
<comment type="similarity">
    <text evidence="1">Belongs to the glycosyltransferase 15 family.</text>
</comment>
<keyword evidence="5" id="KW-1133">Transmembrane helix</keyword>
<accession>A0A2C5Z3A5</accession>
<keyword evidence="2" id="KW-0328">Glycosyltransferase</keyword>
<keyword evidence="5" id="KW-0812">Transmembrane</keyword>
<keyword evidence="3" id="KW-0808">Transferase</keyword>
<evidence type="ECO:0000256" key="1">
    <source>
        <dbReference type="ARBA" id="ARBA00007677"/>
    </source>
</evidence>
<evidence type="ECO:0000313" key="6">
    <source>
        <dbReference type="EMBL" id="PHH74343.1"/>
    </source>
</evidence>
<evidence type="ECO:0000256" key="5">
    <source>
        <dbReference type="SAM" id="Phobius"/>
    </source>
</evidence>
<dbReference type="GO" id="GO:0006487">
    <property type="term" value="P:protein N-linked glycosylation"/>
    <property type="evidence" value="ECO:0007669"/>
    <property type="project" value="TreeGrafter"/>
</dbReference>
<proteinExistence type="inferred from homology"/>
<dbReference type="AlphaFoldDB" id="A0A2C5Z3A5"/>
<gene>
    <name evidence="6" type="ORF">CDD80_3152</name>
</gene>
<dbReference type="Pfam" id="PF01793">
    <property type="entry name" value="Glyco_transf_15"/>
    <property type="match status" value="1"/>
</dbReference>
<reference evidence="6 7" key="1">
    <citation type="submission" date="2017-06" db="EMBL/GenBank/DDBJ databases">
        <title>Ant-infecting Ophiocordyceps genomes reveal a high diversity of potential behavioral manipulation genes and a possible major role for enterotoxins.</title>
        <authorList>
            <person name="De Bekker C."/>
            <person name="Evans H.C."/>
            <person name="Brachmann A."/>
            <person name="Hughes D.P."/>
        </authorList>
    </citation>
    <scope>NUCLEOTIDE SEQUENCE [LARGE SCALE GENOMIC DNA]</scope>
    <source>
        <strain evidence="6 7">Map16</strain>
    </source>
</reference>
<keyword evidence="7" id="KW-1185">Reference proteome</keyword>
<feature type="transmembrane region" description="Helical" evidence="5">
    <location>
        <begin position="12"/>
        <end position="31"/>
    </location>
</feature>
<feature type="region of interest" description="Disordered" evidence="4">
    <location>
        <begin position="233"/>
        <end position="252"/>
    </location>
</feature>
<dbReference type="PANTHER" id="PTHR31121:SF6">
    <property type="entry name" value="ALPHA-1,2 MANNOSYLTRANSFERASE KTR1"/>
    <property type="match status" value="1"/>
</dbReference>
<dbReference type="GO" id="GO:0016020">
    <property type="term" value="C:membrane"/>
    <property type="evidence" value="ECO:0007669"/>
    <property type="project" value="InterPro"/>
</dbReference>
<name>A0A2C5Z3A5_9HYPO</name>
<dbReference type="Proteomes" id="UP000226431">
    <property type="component" value="Unassembled WGS sequence"/>
</dbReference>